<evidence type="ECO:0000256" key="13">
    <source>
        <dbReference type="SAM" id="Phobius"/>
    </source>
</evidence>
<organism evidence="15 16">
    <name type="scientific">Larinioides sclopetarius</name>
    <dbReference type="NCBI Taxonomy" id="280406"/>
    <lineage>
        <taxon>Eukaryota</taxon>
        <taxon>Metazoa</taxon>
        <taxon>Ecdysozoa</taxon>
        <taxon>Arthropoda</taxon>
        <taxon>Chelicerata</taxon>
        <taxon>Arachnida</taxon>
        <taxon>Araneae</taxon>
        <taxon>Araneomorphae</taxon>
        <taxon>Entelegynae</taxon>
        <taxon>Araneoidea</taxon>
        <taxon>Araneidae</taxon>
        <taxon>Larinioides</taxon>
    </lineage>
</organism>
<dbReference type="GO" id="GO:0005789">
    <property type="term" value="C:endoplasmic reticulum membrane"/>
    <property type="evidence" value="ECO:0007669"/>
    <property type="project" value="TreeGrafter"/>
</dbReference>
<keyword evidence="3 12" id="KW-0444">Lipid biosynthesis</keyword>
<dbReference type="Proteomes" id="UP001497382">
    <property type="component" value="Unassembled WGS sequence"/>
</dbReference>
<evidence type="ECO:0000313" key="15">
    <source>
        <dbReference type="EMBL" id="CAL1269598.1"/>
    </source>
</evidence>
<dbReference type="GO" id="GO:0005506">
    <property type="term" value="F:iron ion binding"/>
    <property type="evidence" value="ECO:0007669"/>
    <property type="project" value="TreeGrafter"/>
</dbReference>
<keyword evidence="10 13" id="KW-0472">Membrane</keyword>
<proteinExistence type="inferred from homology"/>
<evidence type="ECO:0000313" key="16">
    <source>
        <dbReference type="Proteomes" id="UP001497382"/>
    </source>
</evidence>
<sequence>MSSVITETETSNQKEEKQLKSNQYEIKLVFNLFILTFQHAVALYGTYLCLTSSSWKTVLYAFILWRVTTSLGIQAIHRMWCHRSYKAKLPLRIFLCIVTFALGQGSIFAWCRDHRVHHKYVDTDADPYNINRGFFFAHMGWLICKKHPDVIKAGKKLPLDDLLADPVVIFNRKYFYPMWIVFCFILPTIIPVYFWGESWLDSFCVAGMLKYVLQIHSIFFVNSVAHMYGYRPFDKNIEARESFFTEIFQPNEGSHNYHHVFPRDYTTKEHTFSFNSSRIFIDFMALIGQAYDLKMSSDELIKARKLKTGDGSK</sequence>
<keyword evidence="16" id="KW-1185">Reference proteome</keyword>
<protein>
    <recommendedName>
        <fullName evidence="14">Fatty acid desaturase domain-containing protein</fullName>
    </recommendedName>
</protein>
<evidence type="ECO:0000256" key="5">
    <source>
        <dbReference type="ARBA" id="ARBA00022832"/>
    </source>
</evidence>
<name>A0AAV1ZD66_9ARAC</name>
<feature type="transmembrane region" description="Helical" evidence="13">
    <location>
        <begin position="89"/>
        <end position="111"/>
    </location>
</feature>
<dbReference type="GO" id="GO:0004768">
    <property type="term" value="F:stearoyl-CoA 9-desaturase activity"/>
    <property type="evidence" value="ECO:0007669"/>
    <property type="project" value="TreeGrafter"/>
</dbReference>
<dbReference type="PRINTS" id="PR00075">
    <property type="entry name" value="FACDDSATRASE"/>
</dbReference>
<evidence type="ECO:0000256" key="9">
    <source>
        <dbReference type="ARBA" id="ARBA00023098"/>
    </source>
</evidence>
<dbReference type="InterPro" id="IPR015876">
    <property type="entry name" value="Acyl-CoA_DS"/>
</dbReference>
<dbReference type="PANTHER" id="PTHR11351:SF31">
    <property type="entry name" value="DESATURASE 1, ISOFORM A-RELATED"/>
    <property type="match status" value="1"/>
</dbReference>
<dbReference type="CDD" id="cd03505">
    <property type="entry name" value="Delta9-FADS-like"/>
    <property type="match status" value="1"/>
</dbReference>
<evidence type="ECO:0000256" key="8">
    <source>
        <dbReference type="ARBA" id="ARBA00023004"/>
    </source>
</evidence>
<feature type="transmembrane region" description="Helical" evidence="13">
    <location>
        <begin position="174"/>
        <end position="196"/>
    </location>
</feature>
<comment type="subcellular location">
    <subcellularLocation>
        <location evidence="1">Membrane</location>
        <topology evidence="1">Multi-pass membrane protein</topology>
    </subcellularLocation>
</comment>
<gene>
    <name evidence="15" type="ORF">LARSCL_LOCUS4834</name>
</gene>
<evidence type="ECO:0000256" key="4">
    <source>
        <dbReference type="ARBA" id="ARBA00022692"/>
    </source>
</evidence>
<comment type="cofactor">
    <cofactor evidence="12">
        <name>Fe(2+)</name>
        <dbReference type="ChEBI" id="CHEBI:29033"/>
    </cofactor>
</comment>
<dbReference type="Pfam" id="PF00487">
    <property type="entry name" value="FA_desaturase"/>
    <property type="match status" value="1"/>
</dbReference>
<dbReference type="EMBL" id="CAXIEN010000042">
    <property type="protein sequence ID" value="CAL1269598.1"/>
    <property type="molecule type" value="Genomic_DNA"/>
</dbReference>
<accession>A0AAV1ZD66</accession>
<evidence type="ECO:0000256" key="7">
    <source>
        <dbReference type="ARBA" id="ARBA00023002"/>
    </source>
</evidence>
<feature type="transmembrane region" description="Helical" evidence="13">
    <location>
        <begin position="28"/>
        <end position="50"/>
    </location>
</feature>
<dbReference type="InterPro" id="IPR005804">
    <property type="entry name" value="FA_desaturase_dom"/>
</dbReference>
<evidence type="ECO:0000256" key="10">
    <source>
        <dbReference type="ARBA" id="ARBA00023136"/>
    </source>
</evidence>
<evidence type="ECO:0000256" key="2">
    <source>
        <dbReference type="ARBA" id="ARBA00009295"/>
    </source>
</evidence>
<comment type="caution">
    <text evidence="15">The sequence shown here is derived from an EMBL/GenBank/DDBJ whole genome shotgun (WGS) entry which is preliminary data.</text>
</comment>
<evidence type="ECO:0000256" key="1">
    <source>
        <dbReference type="ARBA" id="ARBA00004141"/>
    </source>
</evidence>
<keyword evidence="5" id="KW-0276">Fatty acid metabolism</keyword>
<keyword evidence="9" id="KW-0443">Lipid metabolism</keyword>
<keyword evidence="8" id="KW-0408">Iron</keyword>
<dbReference type="PANTHER" id="PTHR11351">
    <property type="entry name" value="ACYL-COA DESATURASE"/>
    <property type="match status" value="1"/>
</dbReference>
<keyword evidence="4 12" id="KW-0812">Transmembrane</keyword>
<dbReference type="GO" id="GO:0006636">
    <property type="term" value="P:unsaturated fatty acid biosynthetic process"/>
    <property type="evidence" value="ECO:0007669"/>
    <property type="project" value="TreeGrafter"/>
</dbReference>
<evidence type="ECO:0000256" key="3">
    <source>
        <dbReference type="ARBA" id="ARBA00022516"/>
    </source>
</evidence>
<reference evidence="15 16" key="1">
    <citation type="submission" date="2024-04" db="EMBL/GenBank/DDBJ databases">
        <authorList>
            <person name="Rising A."/>
            <person name="Reimegard J."/>
            <person name="Sonavane S."/>
            <person name="Akerstrom W."/>
            <person name="Nylinder S."/>
            <person name="Hedman E."/>
            <person name="Kallberg Y."/>
        </authorList>
    </citation>
    <scope>NUCLEOTIDE SEQUENCE [LARGE SCALE GENOMIC DNA]</scope>
</reference>
<dbReference type="AlphaFoldDB" id="A0AAV1ZD66"/>
<evidence type="ECO:0000256" key="6">
    <source>
        <dbReference type="ARBA" id="ARBA00022989"/>
    </source>
</evidence>
<keyword evidence="6 13" id="KW-1133">Transmembrane helix</keyword>
<evidence type="ECO:0000259" key="14">
    <source>
        <dbReference type="Pfam" id="PF00487"/>
    </source>
</evidence>
<comment type="domain">
    <text evidence="12">The histidine box domains are involved in binding the catalytic metal ions.</text>
</comment>
<feature type="domain" description="Fatty acid desaturase" evidence="14">
    <location>
        <begin position="55"/>
        <end position="263"/>
    </location>
</feature>
<feature type="transmembrane region" description="Helical" evidence="13">
    <location>
        <begin position="208"/>
        <end position="230"/>
    </location>
</feature>
<keyword evidence="7 12" id="KW-0560">Oxidoreductase</keyword>
<evidence type="ECO:0000256" key="12">
    <source>
        <dbReference type="RuleBase" id="RU000581"/>
    </source>
</evidence>
<evidence type="ECO:0000256" key="11">
    <source>
        <dbReference type="ARBA" id="ARBA00023160"/>
    </source>
</evidence>
<comment type="similarity">
    <text evidence="2 12">Belongs to the fatty acid desaturase type 1 family.</text>
</comment>
<keyword evidence="11 12" id="KW-0275">Fatty acid biosynthesis</keyword>